<dbReference type="PANTHER" id="PTHR24301">
    <property type="entry name" value="THROMBOXANE-A SYNTHASE"/>
    <property type="match status" value="1"/>
</dbReference>
<evidence type="ECO:0000256" key="2">
    <source>
        <dbReference type="RuleBase" id="RU000461"/>
    </source>
</evidence>
<evidence type="ECO:0000256" key="1">
    <source>
        <dbReference type="PIRSR" id="PIRSR602401-1"/>
    </source>
</evidence>
<dbReference type="InterPro" id="IPR017972">
    <property type="entry name" value="Cyt_P450_CS"/>
</dbReference>
<keyword evidence="3" id="KW-1133">Transmembrane helix</keyword>
<dbReference type="AlphaFoldDB" id="A0A8J5FHX0"/>
<keyword evidence="2" id="KW-0560">Oxidoreductase</keyword>
<dbReference type="Proteomes" id="UP000734854">
    <property type="component" value="Unassembled WGS sequence"/>
</dbReference>
<sequence length="506" mass="56495">MEFGFGWPAADYIFTAAALSVGFLVYFYAPCWAVRKVPGPPALPLVGHLPLLGKHGPEVFGVLAKTYGPIFRFHLGRQPIVIVADADLCKEIGIKRFKSLPNRALPSAGFKVVRHEEHHHFHVPARPLGLPHTLHAILHQHRDGADRRHAATPPHEDVAFSKISLQLSTDIIGDAAFGVNFGLSKGTAPDGDDEVSEFVKEHLYSTTSIKMDLSGSLSIILGLICPVLQEPFRQVLKRIPGTADWKIERTNLNLSSKLNKIVAGREKAKRRGTNDFLSLILNARDAGGASEELFTADYISALAYEHLLAGSATTSFTLSSVIYLVTQHPEVEEKLIGEIDRFGPLDLVPTAEDLQHNFPYLDQVIKESMRFYTVSPLIGRHASQDVEIGGYFLPKGTWVWLAPGVLEKDPKYFPEPHLFRPERFDLAGDEEKQRHPYAHIPFGIGPRACIAQKFAVQEIKLAVIYLYRQFIFRHSPKMESPLEFQYGIVVNFKHGVKLRAVKRSRA</sequence>
<dbReference type="PANTHER" id="PTHR24301:SF2">
    <property type="entry name" value="THROMBOXANE-A SYNTHASE"/>
    <property type="match status" value="1"/>
</dbReference>
<organism evidence="4 5">
    <name type="scientific">Zingiber officinale</name>
    <name type="common">Ginger</name>
    <name type="synonym">Amomum zingiber</name>
    <dbReference type="NCBI Taxonomy" id="94328"/>
    <lineage>
        <taxon>Eukaryota</taxon>
        <taxon>Viridiplantae</taxon>
        <taxon>Streptophyta</taxon>
        <taxon>Embryophyta</taxon>
        <taxon>Tracheophyta</taxon>
        <taxon>Spermatophyta</taxon>
        <taxon>Magnoliopsida</taxon>
        <taxon>Liliopsida</taxon>
        <taxon>Zingiberales</taxon>
        <taxon>Zingiberaceae</taxon>
        <taxon>Zingiber</taxon>
    </lineage>
</organism>
<keyword evidence="3" id="KW-0472">Membrane</keyword>
<keyword evidence="1 2" id="KW-0479">Metal-binding</keyword>
<dbReference type="Pfam" id="PF00067">
    <property type="entry name" value="p450"/>
    <property type="match status" value="2"/>
</dbReference>
<keyword evidence="5" id="KW-1185">Reference proteome</keyword>
<keyword evidence="1 2" id="KW-0408">Iron</keyword>
<dbReference type="Gene3D" id="1.10.630.10">
    <property type="entry name" value="Cytochrome P450"/>
    <property type="match status" value="1"/>
</dbReference>
<dbReference type="PRINTS" id="PR00385">
    <property type="entry name" value="P450"/>
</dbReference>
<reference evidence="4 5" key="1">
    <citation type="submission" date="2020-08" db="EMBL/GenBank/DDBJ databases">
        <title>Plant Genome Project.</title>
        <authorList>
            <person name="Zhang R.-G."/>
        </authorList>
    </citation>
    <scope>NUCLEOTIDE SEQUENCE [LARGE SCALE GENOMIC DNA]</scope>
    <source>
        <tissue evidence="4">Rhizome</tissue>
    </source>
</reference>
<comment type="caution">
    <text evidence="4">The sequence shown here is derived from an EMBL/GenBank/DDBJ whole genome shotgun (WGS) entry which is preliminary data.</text>
</comment>
<dbReference type="PRINTS" id="PR00463">
    <property type="entry name" value="EP450I"/>
</dbReference>
<dbReference type="GO" id="GO:0016705">
    <property type="term" value="F:oxidoreductase activity, acting on paired donors, with incorporation or reduction of molecular oxygen"/>
    <property type="evidence" value="ECO:0007669"/>
    <property type="project" value="InterPro"/>
</dbReference>
<dbReference type="InterPro" id="IPR036396">
    <property type="entry name" value="Cyt_P450_sf"/>
</dbReference>
<dbReference type="InterPro" id="IPR002401">
    <property type="entry name" value="Cyt_P450_E_grp-I"/>
</dbReference>
<dbReference type="PROSITE" id="PS00086">
    <property type="entry name" value="CYTOCHROME_P450"/>
    <property type="match status" value="1"/>
</dbReference>
<evidence type="ECO:0000256" key="3">
    <source>
        <dbReference type="SAM" id="Phobius"/>
    </source>
</evidence>
<protein>
    <submittedName>
        <fullName evidence="4">Uncharacterized protein</fullName>
    </submittedName>
</protein>
<dbReference type="GO" id="GO:0004497">
    <property type="term" value="F:monooxygenase activity"/>
    <property type="evidence" value="ECO:0007669"/>
    <property type="project" value="UniProtKB-KW"/>
</dbReference>
<gene>
    <name evidence="4" type="ORF">ZIOFF_049834</name>
</gene>
<evidence type="ECO:0000313" key="5">
    <source>
        <dbReference type="Proteomes" id="UP000734854"/>
    </source>
</evidence>
<dbReference type="InterPro" id="IPR001128">
    <property type="entry name" value="Cyt_P450"/>
</dbReference>
<dbReference type="EMBL" id="JACMSC010000014">
    <property type="protein sequence ID" value="KAG6488587.1"/>
    <property type="molecule type" value="Genomic_DNA"/>
</dbReference>
<accession>A0A8J5FHX0</accession>
<feature type="transmembrane region" description="Helical" evidence="3">
    <location>
        <begin position="12"/>
        <end position="29"/>
    </location>
</feature>
<evidence type="ECO:0000313" key="4">
    <source>
        <dbReference type="EMBL" id="KAG6488587.1"/>
    </source>
</evidence>
<keyword evidence="1 2" id="KW-0349">Heme</keyword>
<name>A0A8J5FHX0_ZINOF</name>
<comment type="similarity">
    <text evidence="2">Belongs to the cytochrome P450 family.</text>
</comment>
<keyword evidence="2" id="KW-0503">Monooxygenase</keyword>
<dbReference type="GO" id="GO:0020037">
    <property type="term" value="F:heme binding"/>
    <property type="evidence" value="ECO:0007669"/>
    <property type="project" value="InterPro"/>
</dbReference>
<feature type="binding site" description="axial binding residue" evidence="1">
    <location>
        <position position="449"/>
    </location>
    <ligand>
        <name>heme</name>
        <dbReference type="ChEBI" id="CHEBI:30413"/>
    </ligand>
    <ligandPart>
        <name>Fe</name>
        <dbReference type="ChEBI" id="CHEBI:18248"/>
    </ligandPart>
</feature>
<comment type="cofactor">
    <cofactor evidence="1">
        <name>heme</name>
        <dbReference type="ChEBI" id="CHEBI:30413"/>
    </cofactor>
</comment>
<dbReference type="GO" id="GO:0005506">
    <property type="term" value="F:iron ion binding"/>
    <property type="evidence" value="ECO:0007669"/>
    <property type="project" value="InterPro"/>
</dbReference>
<dbReference type="SUPFAM" id="SSF48264">
    <property type="entry name" value="Cytochrome P450"/>
    <property type="match status" value="1"/>
</dbReference>
<keyword evidence="3" id="KW-0812">Transmembrane</keyword>
<proteinExistence type="inferred from homology"/>